<evidence type="ECO:0000313" key="2">
    <source>
        <dbReference type="EMBL" id="KAF0411860.1"/>
    </source>
</evidence>
<dbReference type="OrthoDB" id="3251871at2759"/>
<evidence type="ECO:0000313" key="3">
    <source>
        <dbReference type="Proteomes" id="UP000439903"/>
    </source>
</evidence>
<comment type="caution">
    <text evidence="2">The sequence shown here is derived from an EMBL/GenBank/DDBJ whole genome shotgun (WGS) entry which is preliminary data.</text>
</comment>
<reference evidence="2 3" key="1">
    <citation type="journal article" date="2019" name="Environ. Microbiol.">
        <title>At the nexus of three kingdoms: the genome of the mycorrhizal fungus Gigaspora margarita provides insights into plant, endobacterial and fungal interactions.</title>
        <authorList>
            <person name="Venice F."/>
            <person name="Ghignone S."/>
            <person name="Salvioli di Fossalunga A."/>
            <person name="Amselem J."/>
            <person name="Novero M."/>
            <person name="Xianan X."/>
            <person name="Sedzielewska Toro K."/>
            <person name="Morin E."/>
            <person name="Lipzen A."/>
            <person name="Grigoriev I.V."/>
            <person name="Henrissat B."/>
            <person name="Martin F.M."/>
            <person name="Bonfante P."/>
        </authorList>
    </citation>
    <scope>NUCLEOTIDE SEQUENCE [LARGE SCALE GENOMIC DNA]</scope>
    <source>
        <strain evidence="2 3">BEG34</strain>
    </source>
</reference>
<protein>
    <recommendedName>
        <fullName evidence="4">G-protein coupled receptors family 2 profile 2 domain-containing protein</fullName>
    </recommendedName>
</protein>
<feature type="transmembrane region" description="Helical" evidence="1">
    <location>
        <begin position="12"/>
        <end position="31"/>
    </location>
</feature>
<accession>A0A8H4A3V3</accession>
<evidence type="ECO:0008006" key="4">
    <source>
        <dbReference type="Google" id="ProtNLM"/>
    </source>
</evidence>
<keyword evidence="1" id="KW-1133">Transmembrane helix</keyword>
<dbReference type="Proteomes" id="UP000439903">
    <property type="component" value="Unassembled WGS sequence"/>
</dbReference>
<sequence>MNEYGGRFKFENYYFIIAISLALLLSLLPIADNMYGYDVPESGCWYRDSGQDHGLIWQWVTLFGWINASILYCAIMVIRKLKYMAKDVDAFEGNFLLSKGSCNIL</sequence>
<name>A0A8H4A3V3_GIGMA</name>
<organism evidence="2 3">
    <name type="scientific">Gigaspora margarita</name>
    <dbReference type="NCBI Taxonomy" id="4874"/>
    <lineage>
        <taxon>Eukaryota</taxon>
        <taxon>Fungi</taxon>
        <taxon>Fungi incertae sedis</taxon>
        <taxon>Mucoromycota</taxon>
        <taxon>Glomeromycotina</taxon>
        <taxon>Glomeromycetes</taxon>
        <taxon>Diversisporales</taxon>
        <taxon>Gigasporaceae</taxon>
        <taxon>Gigaspora</taxon>
    </lineage>
</organism>
<evidence type="ECO:0000256" key="1">
    <source>
        <dbReference type="SAM" id="Phobius"/>
    </source>
</evidence>
<proteinExistence type="predicted"/>
<dbReference type="AlphaFoldDB" id="A0A8H4A3V3"/>
<keyword evidence="3" id="KW-1185">Reference proteome</keyword>
<feature type="transmembrane region" description="Helical" evidence="1">
    <location>
        <begin position="56"/>
        <end position="78"/>
    </location>
</feature>
<dbReference type="EMBL" id="WTPW01001845">
    <property type="protein sequence ID" value="KAF0411860.1"/>
    <property type="molecule type" value="Genomic_DNA"/>
</dbReference>
<gene>
    <name evidence="2" type="ORF">F8M41_008158</name>
</gene>
<keyword evidence="1" id="KW-0812">Transmembrane</keyword>
<keyword evidence="1" id="KW-0472">Membrane</keyword>